<evidence type="ECO:0000256" key="5">
    <source>
        <dbReference type="ARBA" id="ARBA00023136"/>
    </source>
</evidence>
<evidence type="ECO:0000256" key="4">
    <source>
        <dbReference type="ARBA" id="ARBA00022989"/>
    </source>
</evidence>
<dbReference type="InterPro" id="IPR003838">
    <property type="entry name" value="ABC3_permease_C"/>
</dbReference>
<keyword evidence="2" id="KW-1003">Cell membrane</keyword>
<evidence type="ECO:0000256" key="7">
    <source>
        <dbReference type="SAM" id="Phobius"/>
    </source>
</evidence>
<keyword evidence="3 7" id="KW-0812">Transmembrane</keyword>
<keyword evidence="5 7" id="KW-0472">Membrane</keyword>
<keyword evidence="10" id="KW-1185">Reference proteome</keyword>
<dbReference type="RefSeq" id="WP_200967031.1">
    <property type="nucleotide sequence ID" value="NZ_BMAQ01000028.1"/>
</dbReference>
<evidence type="ECO:0000313" key="10">
    <source>
        <dbReference type="Proteomes" id="UP000654993"/>
    </source>
</evidence>
<protein>
    <recommendedName>
        <fullName evidence="8">ABC3 transporter permease C-terminal domain-containing protein</fullName>
    </recommendedName>
</protein>
<comment type="similarity">
    <text evidence="6">Belongs to the ABC-4 integral membrane protein family.</text>
</comment>
<keyword evidence="4 7" id="KW-1133">Transmembrane helix</keyword>
<name>A0A916QHZ9_9BACL</name>
<dbReference type="AlphaFoldDB" id="A0A916QHZ9"/>
<feature type="transmembrane region" description="Helical" evidence="7">
    <location>
        <begin position="374"/>
        <end position="400"/>
    </location>
</feature>
<reference evidence="9" key="1">
    <citation type="submission" date="2020-08" db="EMBL/GenBank/DDBJ databases">
        <authorList>
            <person name="Uke A."/>
            <person name="Chhe C."/>
            <person name="Baramee S."/>
            <person name="Kosugi A."/>
        </authorList>
    </citation>
    <scope>NUCLEOTIDE SEQUENCE</scope>
    <source>
        <strain evidence="9">DA-C8</strain>
    </source>
</reference>
<comment type="caution">
    <text evidence="9">The sequence shown here is derived from an EMBL/GenBank/DDBJ whole genome shotgun (WGS) entry which is preliminary data.</text>
</comment>
<dbReference type="EMBL" id="BMAQ01000028">
    <property type="protein sequence ID" value="GFR38806.1"/>
    <property type="molecule type" value="Genomic_DNA"/>
</dbReference>
<feature type="transmembrane region" description="Helical" evidence="7">
    <location>
        <begin position="288"/>
        <end position="312"/>
    </location>
</feature>
<dbReference type="InterPro" id="IPR050250">
    <property type="entry name" value="Macrolide_Exporter_MacB"/>
</dbReference>
<gene>
    <name evidence="9" type="ORF">PRECH8_21020</name>
</gene>
<feature type="transmembrane region" description="Helical" evidence="7">
    <location>
        <begin position="332"/>
        <end position="354"/>
    </location>
</feature>
<comment type="subcellular location">
    <subcellularLocation>
        <location evidence="1">Cell membrane</location>
        <topology evidence="1">Multi-pass membrane protein</topology>
    </subcellularLocation>
</comment>
<evidence type="ECO:0000256" key="2">
    <source>
        <dbReference type="ARBA" id="ARBA00022475"/>
    </source>
</evidence>
<dbReference type="Proteomes" id="UP000654993">
    <property type="component" value="Unassembled WGS sequence"/>
</dbReference>
<evidence type="ECO:0000256" key="1">
    <source>
        <dbReference type="ARBA" id="ARBA00004651"/>
    </source>
</evidence>
<evidence type="ECO:0000313" key="9">
    <source>
        <dbReference type="EMBL" id="GFR38806.1"/>
    </source>
</evidence>
<dbReference type="PANTHER" id="PTHR30572:SF4">
    <property type="entry name" value="ABC TRANSPORTER PERMEASE YTRF"/>
    <property type="match status" value="1"/>
</dbReference>
<feature type="domain" description="ABC3 transporter permease C-terminal" evidence="8">
    <location>
        <begin position="288"/>
        <end position="402"/>
    </location>
</feature>
<accession>A0A916QHZ9</accession>
<dbReference type="GO" id="GO:0005886">
    <property type="term" value="C:plasma membrane"/>
    <property type="evidence" value="ECO:0007669"/>
    <property type="project" value="UniProtKB-SubCell"/>
</dbReference>
<evidence type="ECO:0000256" key="6">
    <source>
        <dbReference type="ARBA" id="ARBA00038076"/>
    </source>
</evidence>
<dbReference type="GO" id="GO:0022857">
    <property type="term" value="F:transmembrane transporter activity"/>
    <property type="evidence" value="ECO:0007669"/>
    <property type="project" value="TreeGrafter"/>
</dbReference>
<organism evidence="9 10">
    <name type="scientific">Insulibacter thermoxylanivorax</name>
    <dbReference type="NCBI Taxonomy" id="2749268"/>
    <lineage>
        <taxon>Bacteria</taxon>
        <taxon>Bacillati</taxon>
        <taxon>Bacillota</taxon>
        <taxon>Bacilli</taxon>
        <taxon>Bacillales</taxon>
        <taxon>Paenibacillaceae</taxon>
        <taxon>Insulibacter</taxon>
    </lineage>
</organism>
<evidence type="ECO:0000259" key="8">
    <source>
        <dbReference type="Pfam" id="PF02687"/>
    </source>
</evidence>
<evidence type="ECO:0000256" key="3">
    <source>
        <dbReference type="ARBA" id="ARBA00022692"/>
    </source>
</evidence>
<sequence>MKLAIQSMLHNKGRTLLILLLSFLSFVLALLTITHAFAFRTQKKMILDLFLTDLEETYQLNFLVEDMYAAGETIYEYKKRIAENPQYVSGGYDVTGVYFDELADHAEYLALNQRKYAGTFREQAPLIAETVFIDPAILDIISFPLQPSDFSLIEQDGERYLPLYLGADFKSVFALGEVLTLSHNGARYMVKGYLDRGTVWLNDDLTMPPITLDHKFLTPYSDADRFDFMTQLSTSGKFMVISNDPASQVSDHLQELTKDLDMKVAVKPMSENMEEWSHINEKLQRRQIFLAGIVLLCSALSIISTLTVSILLRKKEFAIRIAFGATKRELMIGLLIEVLIVQTIAAIVSLAYVYSVNMSPLTKDFHQVYLITLGSYSLTALMLLMILFLFIVLVVPLSILSRYEAAPLMKEETA</sequence>
<dbReference type="PANTHER" id="PTHR30572">
    <property type="entry name" value="MEMBRANE COMPONENT OF TRANSPORTER-RELATED"/>
    <property type="match status" value="1"/>
</dbReference>
<reference evidence="9" key="2">
    <citation type="journal article" date="2021" name="Data Brief">
        <title>Draft genome sequence data of the facultative, thermophilic, xylanolytic bacterium Paenibacillus sp. strain DA-C8.</title>
        <authorList>
            <person name="Chhe C."/>
            <person name="Uke A."/>
            <person name="Baramee S."/>
            <person name="Ungkulpasvich U."/>
            <person name="Tachaapaikoon C."/>
            <person name="Pason P."/>
            <person name="Waeonukul R."/>
            <person name="Ratanakhanokchai K."/>
            <person name="Kosugi A."/>
        </authorList>
    </citation>
    <scope>NUCLEOTIDE SEQUENCE</scope>
    <source>
        <strain evidence="9">DA-C8</strain>
    </source>
</reference>
<dbReference type="Pfam" id="PF02687">
    <property type="entry name" value="FtsX"/>
    <property type="match status" value="1"/>
</dbReference>
<proteinExistence type="inferred from homology"/>